<reference evidence="3 4" key="1">
    <citation type="submission" date="2019-02" db="EMBL/GenBank/DDBJ databases">
        <title>Deep-cultivation of Planctomycetes and their phenomic and genomic characterization uncovers novel biology.</title>
        <authorList>
            <person name="Wiegand S."/>
            <person name="Jogler M."/>
            <person name="Boedeker C."/>
            <person name="Pinto D."/>
            <person name="Vollmers J."/>
            <person name="Rivas-Marin E."/>
            <person name="Kohn T."/>
            <person name="Peeters S.H."/>
            <person name="Heuer A."/>
            <person name="Rast P."/>
            <person name="Oberbeckmann S."/>
            <person name="Bunk B."/>
            <person name="Jeske O."/>
            <person name="Meyerdierks A."/>
            <person name="Storesund J.E."/>
            <person name="Kallscheuer N."/>
            <person name="Luecker S."/>
            <person name="Lage O.M."/>
            <person name="Pohl T."/>
            <person name="Merkel B.J."/>
            <person name="Hornburger P."/>
            <person name="Mueller R.-W."/>
            <person name="Bruemmer F."/>
            <person name="Labrenz M."/>
            <person name="Spormann A.M."/>
            <person name="Op den Camp H."/>
            <person name="Overmann J."/>
            <person name="Amann R."/>
            <person name="Jetten M.S.M."/>
            <person name="Mascher T."/>
            <person name="Medema M.H."/>
            <person name="Devos D.P."/>
            <person name="Kaster A.-K."/>
            <person name="Ovreas L."/>
            <person name="Rohde M."/>
            <person name="Galperin M.Y."/>
            <person name="Jogler C."/>
        </authorList>
    </citation>
    <scope>NUCLEOTIDE SEQUENCE [LARGE SCALE GENOMIC DNA]</scope>
    <source>
        <strain evidence="3 4">Pan265</strain>
    </source>
</reference>
<dbReference type="Pfam" id="PF07596">
    <property type="entry name" value="SBP_bac_10"/>
    <property type="match status" value="1"/>
</dbReference>
<dbReference type="PANTHER" id="PTHR30093:SF2">
    <property type="entry name" value="TYPE II SECRETION SYSTEM PROTEIN H"/>
    <property type="match status" value="1"/>
</dbReference>
<dbReference type="EMBL" id="CP036280">
    <property type="protein sequence ID" value="QDU71810.1"/>
    <property type="molecule type" value="Genomic_DNA"/>
</dbReference>
<keyword evidence="1" id="KW-1133">Transmembrane helix</keyword>
<dbReference type="Pfam" id="PF07963">
    <property type="entry name" value="N_methyl"/>
    <property type="match status" value="1"/>
</dbReference>
<dbReference type="SUPFAM" id="SSF54523">
    <property type="entry name" value="Pili subunits"/>
    <property type="match status" value="1"/>
</dbReference>
<protein>
    <submittedName>
        <fullName evidence="3">Type II secretion system protein G</fullName>
    </submittedName>
</protein>
<evidence type="ECO:0000256" key="1">
    <source>
        <dbReference type="SAM" id="Phobius"/>
    </source>
</evidence>
<keyword evidence="4" id="KW-1185">Reference proteome</keyword>
<feature type="domain" description="DUF1559" evidence="2">
    <location>
        <begin position="40"/>
        <end position="147"/>
    </location>
</feature>
<accession>A0A518BXW8</accession>
<dbReference type="Gene3D" id="3.30.700.10">
    <property type="entry name" value="Glycoprotein, Type 4 Pilin"/>
    <property type="match status" value="1"/>
</dbReference>
<dbReference type="NCBIfam" id="TIGR02532">
    <property type="entry name" value="IV_pilin_GFxxxE"/>
    <property type="match status" value="1"/>
</dbReference>
<proteinExistence type="predicted"/>
<dbReference type="AlphaFoldDB" id="A0A518BXW8"/>
<organism evidence="3 4">
    <name type="scientific">Mucisphaera calidilacus</name>
    <dbReference type="NCBI Taxonomy" id="2527982"/>
    <lineage>
        <taxon>Bacteria</taxon>
        <taxon>Pseudomonadati</taxon>
        <taxon>Planctomycetota</taxon>
        <taxon>Phycisphaerae</taxon>
        <taxon>Phycisphaerales</taxon>
        <taxon>Phycisphaeraceae</taxon>
        <taxon>Mucisphaera</taxon>
    </lineage>
</organism>
<evidence type="ECO:0000259" key="2">
    <source>
        <dbReference type="Pfam" id="PF07596"/>
    </source>
</evidence>
<dbReference type="Proteomes" id="UP000320386">
    <property type="component" value="Chromosome"/>
</dbReference>
<dbReference type="InterPro" id="IPR012902">
    <property type="entry name" value="N_methyl_site"/>
</dbReference>
<dbReference type="InterPro" id="IPR045584">
    <property type="entry name" value="Pilin-like"/>
</dbReference>
<evidence type="ECO:0000313" key="4">
    <source>
        <dbReference type="Proteomes" id="UP000320386"/>
    </source>
</evidence>
<keyword evidence="1" id="KW-0812">Transmembrane</keyword>
<evidence type="ECO:0000313" key="3">
    <source>
        <dbReference type="EMBL" id="QDU71810.1"/>
    </source>
</evidence>
<keyword evidence="1" id="KW-0472">Membrane</keyword>
<dbReference type="OrthoDB" id="242858at2"/>
<dbReference type="RefSeq" id="WP_145446009.1">
    <property type="nucleotide sequence ID" value="NZ_CP036280.1"/>
</dbReference>
<dbReference type="KEGG" id="mcad:Pan265_16630"/>
<sequence length="254" mass="28900">MLTNPPTDRRQPGGFTLIELLVVISIIALLIGILLPALSAAKRTARVLQCGTNLRQIGVAWQLYLMDYDERFPKFRQHMHWVYGGMSGPDTVTTWDDNAPFERPLNPYVGLATNNTQGLDTFRCPESRPYHDIDGNGGSNGHDAYDYWGNTYMLNTVLTPTPSQRDTNVALFESGLSESRIVLAGDMMWYFTVNFSERWQWDAHFHNRDYKMNLLFLDGHVAFTQLYRNVAQTDTYSFPLVQLPPDDAQAAPEN</sequence>
<name>A0A518BXW8_9BACT</name>
<feature type="transmembrane region" description="Helical" evidence="1">
    <location>
        <begin position="20"/>
        <end position="38"/>
    </location>
</feature>
<gene>
    <name evidence="3" type="primary">xcpT_3</name>
    <name evidence="3" type="ORF">Pan265_16630</name>
</gene>
<dbReference type="PROSITE" id="PS00409">
    <property type="entry name" value="PROKAR_NTER_METHYL"/>
    <property type="match status" value="1"/>
</dbReference>
<dbReference type="PANTHER" id="PTHR30093">
    <property type="entry name" value="GENERAL SECRETION PATHWAY PROTEIN G"/>
    <property type="match status" value="1"/>
</dbReference>
<dbReference type="InterPro" id="IPR011453">
    <property type="entry name" value="DUF1559"/>
</dbReference>